<reference evidence="2" key="2">
    <citation type="journal article" date="2023" name="IMA Fungus">
        <title>Comparative genomic study of the Penicillium genus elucidates a diverse pangenome and 15 lateral gene transfer events.</title>
        <authorList>
            <person name="Petersen C."/>
            <person name="Sorensen T."/>
            <person name="Nielsen M.R."/>
            <person name="Sondergaard T.E."/>
            <person name="Sorensen J.L."/>
            <person name="Fitzpatrick D.A."/>
            <person name="Frisvad J.C."/>
            <person name="Nielsen K.L."/>
        </authorList>
    </citation>
    <scope>NUCLEOTIDE SEQUENCE</scope>
    <source>
        <strain evidence="2">IBT 16125</strain>
    </source>
</reference>
<protein>
    <submittedName>
        <fullName evidence="2">Uncharacterized protein</fullName>
    </submittedName>
</protein>
<evidence type="ECO:0000313" key="3">
    <source>
        <dbReference type="Proteomes" id="UP001213681"/>
    </source>
</evidence>
<organism evidence="2 3">
    <name type="scientific">Penicillium daleae</name>
    <dbReference type="NCBI Taxonomy" id="63821"/>
    <lineage>
        <taxon>Eukaryota</taxon>
        <taxon>Fungi</taxon>
        <taxon>Dikarya</taxon>
        <taxon>Ascomycota</taxon>
        <taxon>Pezizomycotina</taxon>
        <taxon>Eurotiomycetes</taxon>
        <taxon>Eurotiomycetidae</taxon>
        <taxon>Eurotiales</taxon>
        <taxon>Aspergillaceae</taxon>
        <taxon>Penicillium</taxon>
    </lineage>
</organism>
<feature type="region of interest" description="Disordered" evidence="1">
    <location>
        <begin position="198"/>
        <end position="218"/>
    </location>
</feature>
<sequence>MRTLRDFFIRVPEPSQPIRETRYAAQTLDEVPASSPLSEPPRSSITVDLTQDDNEKVEEDVPAVTQKNIPPPRLASDNRSEPSAPNQSFLSTDSIPLPPSLNSSFNPSQRILKDGKEVVISSDCDDTDSISSLEDPDVLFAPKNKPKNTGPPPSKKYEPNKALLARGSAPKKHKYTIDSLVHDAVDDDEIEANVAKAKATLQSQQSRAQGGPREPKKGMNEDMLVHALGGDSDEGPGLQRLIDAVRRTEALEQNRIWRFFDQGQLTPATPNFPSSMFPPGSPLAGLRDPDSRVRIFQSGTLEYAATMQSLPDEFLSWLIRSIPLEPREELRKAYCRIFTQTAQVQAGPLVRGDEIDGLFRQLGAKPRALSICGPVIADPHEPSLQPPHDRERSALVSILNLIRDIAAAELFDDDAQAHAIHLLLRMSIDTSLTADCVIRSELQGTLTSLLEFGPKQRIEHKICTTIYETIQDPQFQSRLLQHILPTSTWVSLLRYRLAVSFLLQNPGPLTEPPEAVLDLRRILKLLKDDARFQLKNYKGNPEYDYGDLVALTLQLEVCINSTLFDLDYRQADTEVKFNEAIDQLAAQIKKMFTSIEDTGASHLQRMKAKQALETLYYRMLYSVRSKAPPKRTLFKTFHKETNHSIKDMFRRNIAMESGDGASDAPDTEPVDGMAMPIRRHKE</sequence>
<dbReference type="Proteomes" id="UP001213681">
    <property type="component" value="Unassembled WGS sequence"/>
</dbReference>
<feature type="region of interest" description="Disordered" evidence="1">
    <location>
        <begin position="122"/>
        <end position="159"/>
    </location>
</feature>
<feature type="compositionally biased region" description="Acidic residues" evidence="1">
    <location>
        <begin position="50"/>
        <end position="61"/>
    </location>
</feature>
<dbReference type="AlphaFoldDB" id="A0AAD6FYA4"/>
<evidence type="ECO:0000313" key="2">
    <source>
        <dbReference type="EMBL" id="KAJ5437789.1"/>
    </source>
</evidence>
<accession>A0AAD6FYA4</accession>
<name>A0AAD6FYA4_9EURO</name>
<feature type="region of interest" description="Disordered" evidence="1">
    <location>
        <begin position="28"/>
        <end position="109"/>
    </location>
</feature>
<dbReference type="GeneID" id="81602412"/>
<feature type="region of interest" description="Disordered" evidence="1">
    <location>
        <begin position="656"/>
        <end position="682"/>
    </location>
</feature>
<proteinExistence type="predicted"/>
<dbReference type="EMBL" id="JAPVEA010000008">
    <property type="protein sequence ID" value="KAJ5437789.1"/>
    <property type="molecule type" value="Genomic_DNA"/>
</dbReference>
<evidence type="ECO:0000256" key="1">
    <source>
        <dbReference type="SAM" id="MobiDB-lite"/>
    </source>
</evidence>
<reference evidence="2" key="1">
    <citation type="submission" date="2022-12" db="EMBL/GenBank/DDBJ databases">
        <authorList>
            <person name="Petersen C."/>
        </authorList>
    </citation>
    <scope>NUCLEOTIDE SEQUENCE</scope>
    <source>
        <strain evidence="2">IBT 16125</strain>
    </source>
</reference>
<feature type="compositionally biased region" description="Polar residues" evidence="1">
    <location>
        <begin position="35"/>
        <end position="49"/>
    </location>
</feature>
<keyword evidence="3" id="KW-1185">Reference proteome</keyword>
<feature type="compositionally biased region" description="Polar residues" evidence="1">
    <location>
        <begin position="81"/>
        <end position="94"/>
    </location>
</feature>
<comment type="caution">
    <text evidence="2">The sequence shown here is derived from an EMBL/GenBank/DDBJ whole genome shotgun (WGS) entry which is preliminary data.</text>
</comment>
<gene>
    <name evidence="2" type="ORF">N7458_008787</name>
</gene>
<dbReference type="RefSeq" id="XP_056761018.1">
    <property type="nucleotide sequence ID" value="XM_056912169.1"/>
</dbReference>